<organism evidence="1 2">
    <name type="scientific">Avena sativa</name>
    <name type="common">Oat</name>
    <dbReference type="NCBI Taxonomy" id="4498"/>
    <lineage>
        <taxon>Eukaryota</taxon>
        <taxon>Viridiplantae</taxon>
        <taxon>Streptophyta</taxon>
        <taxon>Embryophyta</taxon>
        <taxon>Tracheophyta</taxon>
        <taxon>Spermatophyta</taxon>
        <taxon>Magnoliopsida</taxon>
        <taxon>Liliopsida</taxon>
        <taxon>Poales</taxon>
        <taxon>Poaceae</taxon>
        <taxon>BOP clade</taxon>
        <taxon>Pooideae</taxon>
        <taxon>Poodae</taxon>
        <taxon>Poeae</taxon>
        <taxon>Poeae Chloroplast Group 1 (Aveneae type)</taxon>
        <taxon>Aveninae</taxon>
        <taxon>Avena</taxon>
    </lineage>
</organism>
<evidence type="ECO:0000313" key="1">
    <source>
        <dbReference type="EnsemblPlants" id="AVESA.00010b.r2.5DG0957490.1.CDS"/>
    </source>
</evidence>
<name>A0ACD5YE76_AVESA</name>
<proteinExistence type="predicted"/>
<reference evidence="1" key="2">
    <citation type="submission" date="2025-09" db="UniProtKB">
        <authorList>
            <consortium name="EnsemblPlants"/>
        </authorList>
    </citation>
    <scope>IDENTIFICATION</scope>
</reference>
<accession>A0ACD5YE76</accession>
<evidence type="ECO:0000313" key="2">
    <source>
        <dbReference type="Proteomes" id="UP001732700"/>
    </source>
</evidence>
<protein>
    <submittedName>
        <fullName evidence="1">Uncharacterized protein</fullName>
    </submittedName>
</protein>
<reference evidence="1" key="1">
    <citation type="submission" date="2021-05" db="EMBL/GenBank/DDBJ databases">
        <authorList>
            <person name="Scholz U."/>
            <person name="Mascher M."/>
            <person name="Fiebig A."/>
        </authorList>
    </citation>
    <scope>NUCLEOTIDE SEQUENCE [LARGE SCALE GENOMIC DNA]</scope>
</reference>
<keyword evidence="2" id="KW-1185">Reference proteome</keyword>
<sequence length="1274" mass="140901">MASPTATPSPVISTPTSSQARRWADYSDDEGDERSPRSYCERSNVSLIEAGAAVAAQVPRAEDNFTMHRSWPADFLLVCSSRRVRDDVVAAGVVDGRGFSLRFSPWNRQLQAVRCPLRFRAHLELTGIPAHAWNRSTVVALLGSAAWVERLGASTANREDLGRFQVVAWLDNINQLPREKALLIEEPDDRMEEDEGLVLPGDALVPLDKFMLRYIVKIRLVRAEDMMQEEDGPAPGGGGSDGGADGDGRRGRCGGVGHDGGRPGAGGFFRGPRDTRGGEAPRRRPAGEDWGGSRRVAINAPLDAVPWPEVEDEDHESEDVESFSDGANLERLPGQNASRHPVTATAFDQGDEAVGLSPRGMPNGMDVERSGLFFRPAGPTGVPFPQPQLQLCMHEKWALDSKRALVDQDGDVPMQQKSGDMPTSKDARSVAPAPAVDCENGLVVPVGSCLMGPAPIPRETRTEYVDRSGSFQIESVCQLASPGLISSPDDACWTVSSVQMDSPRSVLDLMDVFSVNLSSADVDFDQRIGPEAMAARATPVAVCNPVAFRGASRAAVVCLQETKMAVISDRVVRECLGPSYDKFFFLPAIGTRGGILLAWQSCMVSVTHPHYSDNAITARISTGVDHSWWFTGVYGPQNDVDKLAFLQELQDIRDLHAGPWIVAGDFNLILNPEDKNQGGLHRRMMTKFRRTLASLELKELYLNGRRFTWTNEQERPTLERLDRVFATVDWEARYPDAFLSALSSGPSDHCPLLLCLAPDLHRGRRFQFQSFWPKVEGFLEVVQEAWDSQQWEPNPFKRLDAKLRAVAKRLSCWSSKFIGNVKLQILLASELILRFDVAMESRQLSPQERGLRCLLKKKLLGLASLERTLARQRSRILWLREGDACTRFFHTHASHRRRKNFISHLLVDNVRISDHVEKAEVVDSFFENLLGVAGDRPFSLDVDFLGVQSMDLQHIDEAFSEEEVLAAIRGMPLDKCPGPDGFSARFFVSCWSIIKDDVMDAFHSLSGLDSCGFGSVNSSLITLLPKKPGAEEVRDFRPISLIHGIAKWVAKAEEQGLLTRLAATGLQHRTSIYADDVVTFLRPSVVDFQVIFGIIEDFGEASDLRTNFDKCSANLIRCSAEDRDLVERELHCPITQFPLRYLGLPLSLRKPSVAQLQTLVDRVAAKLPSWKASMLNRGGRLELVKTTLSSIPIFTMMSLDIPIETITAIEKIIRGFLWKGRKDVHGGHCLVAWDRVCMPKELGGSWHPQPAPHEHCTEGQMVVAEACGGGQAMA</sequence>
<dbReference type="Proteomes" id="UP001732700">
    <property type="component" value="Chromosome 5D"/>
</dbReference>
<dbReference type="EnsemblPlants" id="AVESA.00010b.r2.5DG0957490.1">
    <property type="protein sequence ID" value="AVESA.00010b.r2.5DG0957490.1.CDS"/>
    <property type="gene ID" value="AVESA.00010b.r2.5DG0957490"/>
</dbReference>